<comment type="caution">
    <text evidence="1">The sequence shown here is derived from an EMBL/GenBank/DDBJ whole genome shotgun (WGS) entry which is preliminary data.</text>
</comment>
<dbReference type="EMBL" id="FCOX02000014">
    <property type="protein sequence ID" value="SAK73939.1"/>
    <property type="molecule type" value="Genomic_DNA"/>
</dbReference>
<sequence length="118" mass="13144">MLSLNLAKGGMKIIRVPLNLRLIASIRENYTHRALSLYWDAAERITPVARFVMLFCLEQGVPVGALSRYIGVSHSTVHRLRRKRKQAGDIAHRDALLELLERLAFEGGGGSRRVPGGI</sequence>
<organism evidence="1 2">
    <name type="scientific">Caballeronia calidae</name>
    <dbReference type="NCBI Taxonomy" id="1777139"/>
    <lineage>
        <taxon>Bacteria</taxon>
        <taxon>Pseudomonadati</taxon>
        <taxon>Pseudomonadota</taxon>
        <taxon>Betaproteobacteria</taxon>
        <taxon>Burkholderiales</taxon>
        <taxon>Burkholderiaceae</taxon>
        <taxon>Caballeronia</taxon>
    </lineage>
</organism>
<reference evidence="1" key="1">
    <citation type="submission" date="2016-01" db="EMBL/GenBank/DDBJ databases">
        <authorList>
            <person name="Peeters C."/>
        </authorList>
    </citation>
    <scope>NUCLEOTIDE SEQUENCE</scope>
    <source>
        <strain evidence="1">LMG 29321</strain>
    </source>
</reference>
<accession>A0A158BV00</accession>
<protein>
    <submittedName>
        <fullName evidence="1">Uncharacterized protein</fullName>
    </submittedName>
</protein>
<gene>
    <name evidence="1" type="ORF">AWB78_03143</name>
</gene>
<evidence type="ECO:0000313" key="1">
    <source>
        <dbReference type="EMBL" id="SAK73939.1"/>
    </source>
</evidence>
<keyword evidence="2" id="KW-1185">Reference proteome</keyword>
<dbReference type="InterPro" id="IPR009057">
    <property type="entry name" value="Homeodomain-like_sf"/>
</dbReference>
<proteinExistence type="predicted"/>
<evidence type="ECO:0000313" key="2">
    <source>
        <dbReference type="Proteomes" id="UP000071859"/>
    </source>
</evidence>
<name>A0A158BV00_9BURK</name>
<dbReference type="AlphaFoldDB" id="A0A158BV00"/>
<dbReference type="Proteomes" id="UP000071859">
    <property type="component" value="Unassembled WGS sequence"/>
</dbReference>
<dbReference type="SUPFAM" id="SSF46689">
    <property type="entry name" value="Homeodomain-like"/>
    <property type="match status" value="1"/>
</dbReference>